<dbReference type="Gene3D" id="6.20.200.20">
    <property type="match status" value="1"/>
</dbReference>
<dbReference type="Pfam" id="PF01826">
    <property type="entry name" value="TIL"/>
    <property type="match status" value="1"/>
</dbReference>
<dbReference type="PANTHER" id="PTHR46698">
    <property type="entry name" value="CROSSVEINLESS 2"/>
    <property type="match status" value="1"/>
</dbReference>
<dbReference type="InterPro" id="IPR001007">
    <property type="entry name" value="VWF_dom"/>
</dbReference>
<feature type="domain" description="VWFD" evidence="8">
    <location>
        <begin position="445"/>
        <end position="624"/>
    </location>
</feature>
<keyword evidence="5" id="KW-1015">Disulfide bond</keyword>
<evidence type="ECO:0000313" key="10">
    <source>
        <dbReference type="RefSeq" id="XP_032807761.1"/>
    </source>
</evidence>
<dbReference type="Gene3D" id="2.10.25.10">
    <property type="entry name" value="Laminin"/>
    <property type="match status" value="1"/>
</dbReference>
<dbReference type="Proteomes" id="UP001318040">
    <property type="component" value="Chromosome 10"/>
</dbReference>
<evidence type="ECO:0000313" key="9">
    <source>
        <dbReference type="Proteomes" id="UP001318040"/>
    </source>
</evidence>
<dbReference type="PROSITE" id="PS51233">
    <property type="entry name" value="VWFD"/>
    <property type="match status" value="1"/>
</dbReference>
<dbReference type="KEGG" id="pmrn:116941140"/>
<dbReference type="PANTHER" id="PTHR46698:SF4">
    <property type="entry name" value="CROSSVEINLESS 2"/>
    <property type="match status" value="1"/>
</dbReference>
<evidence type="ECO:0000256" key="2">
    <source>
        <dbReference type="ARBA" id="ARBA00022525"/>
    </source>
</evidence>
<reference evidence="10" key="1">
    <citation type="submission" date="2025-08" db="UniProtKB">
        <authorList>
            <consortium name="RefSeq"/>
        </authorList>
    </citation>
    <scope>IDENTIFICATION</scope>
    <source>
        <tissue evidence="10">Sperm</tissue>
    </source>
</reference>
<dbReference type="PROSITE" id="PS50184">
    <property type="entry name" value="VWFC_2"/>
    <property type="match status" value="1"/>
</dbReference>
<feature type="chain" id="PRO_5042501472" evidence="6">
    <location>
        <begin position="30"/>
        <end position="775"/>
    </location>
</feature>
<dbReference type="SMART" id="SM00216">
    <property type="entry name" value="VWD"/>
    <property type="match status" value="1"/>
</dbReference>
<keyword evidence="3 6" id="KW-0732">Signal</keyword>
<dbReference type="Gene3D" id="2.10.70.10">
    <property type="entry name" value="Complement Module, domain 1"/>
    <property type="match status" value="2"/>
</dbReference>
<organism evidence="9 10">
    <name type="scientific">Petromyzon marinus</name>
    <name type="common">Sea lamprey</name>
    <dbReference type="NCBI Taxonomy" id="7757"/>
    <lineage>
        <taxon>Eukaryota</taxon>
        <taxon>Metazoa</taxon>
        <taxon>Chordata</taxon>
        <taxon>Craniata</taxon>
        <taxon>Vertebrata</taxon>
        <taxon>Cyclostomata</taxon>
        <taxon>Hyperoartia</taxon>
        <taxon>Petromyzontiformes</taxon>
        <taxon>Petromyzontidae</taxon>
        <taxon>Petromyzon</taxon>
    </lineage>
</organism>
<sequence length="775" mass="83462">MACAGCRGAGWVWALLTLTHMCVLSPAPAQLLAGTVAKCTNEGEAVEIPFSWNNPCITCVCKSGEVTCEREKCSPVPSDCLLVVKQRGACCLECQGCRARETIPQELMAHLVGPPHCLLQTCQEGVLTVAARRCVLPCDRPLYQQGPLLPPLCRLLVWRPRVPRGRGVPPKQEPLHLVPVLGREVAVRAGGVPRAFVSARLSHTPPGKCCATCKGMFLSSSLPSSPSSSSSSSSPSSLSASSSLIPLCLPMQCVSRCHNEWAACSFMKERADWLGDSATGSATGSAPATQLAPSQVEDLSPCHRRGISRALWPEEVFDLPAGSCVFQAKVLDNGDVFSHGGCTSCVCKNGTVECERSCGLGAPGDAGCEPCISAVRPHSSCTVLNTTYQDGESWRPEVCTSCVCHNGSQRCQPIQCPPTLSSCPQGKVLTQKPDECCLKCAEKPGVCTVFGDPHYRTFDGKAYNFQGTCRYTLAKECSPPPRAPPAWAPRVEVVVHNDARRTRFFAWTRAVELRVAGATVTLMQHLRVAVNGTRVPLPFEGRGYGVNATGQLVTASTALGLSVTWDGDSFVEVTASPHLRGRLCGLCGNYNGHRRDELLGGDGLFRPDVEEFAESWRDSRVPCSGAPRLLAPHLCSKSAKHRVRAHRECRKLKSWDFKKCHNVIDVIPFYRSCVMDMCECPLHKRCFCEPFLAYSRACGREGAPVRWDPLLHCQEPVCRHGAVWSACGPACPRSCRDGNAVPPACHEPCVAGCHCPAGAVLHQGRCIAPALCPAP</sequence>
<evidence type="ECO:0000256" key="4">
    <source>
        <dbReference type="ARBA" id="ARBA00022737"/>
    </source>
</evidence>
<proteinExistence type="predicted"/>
<dbReference type="CTD" id="168667"/>
<dbReference type="SUPFAM" id="SSF57567">
    <property type="entry name" value="Serine protease inhibitors"/>
    <property type="match status" value="1"/>
</dbReference>
<dbReference type="AlphaFoldDB" id="A0AAJ7SY24"/>
<dbReference type="SMART" id="SM00832">
    <property type="entry name" value="C8"/>
    <property type="match status" value="1"/>
</dbReference>
<keyword evidence="2" id="KW-0964">Secreted</keyword>
<dbReference type="InterPro" id="IPR002919">
    <property type="entry name" value="TIL_dom"/>
</dbReference>
<dbReference type="InterPro" id="IPR036084">
    <property type="entry name" value="Ser_inhib-like_sf"/>
</dbReference>
<evidence type="ECO:0000259" key="7">
    <source>
        <dbReference type="PROSITE" id="PS50184"/>
    </source>
</evidence>
<dbReference type="Pfam" id="PF08742">
    <property type="entry name" value="C8"/>
    <property type="match status" value="1"/>
</dbReference>
<dbReference type="InterPro" id="IPR014853">
    <property type="entry name" value="VWF/SSPO/ZAN-like_Cys-rich_dom"/>
</dbReference>
<evidence type="ECO:0000256" key="5">
    <source>
        <dbReference type="ARBA" id="ARBA00023157"/>
    </source>
</evidence>
<dbReference type="InterPro" id="IPR001846">
    <property type="entry name" value="VWF_type-D"/>
</dbReference>
<dbReference type="SMART" id="SM00214">
    <property type="entry name" value="VWC"/>
    <property type="match status" value="3"/>
</dbReference>
<dbReference type="Pfam" id="PF00093">
    <property type="entry name" value="VWC"/>
    <property type="match status" value="1"/>
</dbReference>
<comment type="subcellular location">
    <subcellularLocation>
        <location evidence="1">Secreted</location>
    </subcellularLocation>
</comment>
<evidence type="ECO:0000259" key="8">
    <source>
        <dbReference type="PROSITE" id="PS51233"/>
    </source>
</evidence>
<dbReference type="InterPro" id="IPR052424">
    <property type="entry name" value="Kielin_Chordin-BMP_Reg"/>
</dbReference>
<accession>A0AAJ7SY24</accession>
<dbReference type="CDD" id="cd19941">
    <property type="entry name" value="TIL"/>
    <property type="match status" value="1"/>
</dbReference>
<protein>
    <submittedName>
        <fullName evidence="10">BMP-binding endothelial regulator protein</fullName>
    </submittedName>
</protein>
<dbReference type="Pfam" id="PF00094">
    <property type="entry name" value="VWD"/>
    <property type="match status" value="1"/>
</dbReference>
<evidence type="ECO:0000256" key="6">
    <source>
        <dbReference type="SAM" id="SignalP"/>
    </source>
</evidence>
<dbReference type="GO" id="GO:0005576">
    <property type="term" value="C:extracellular region"/>
    <property type="evidence" value="ECO:0007669"/>
    <property type="project" value="UniProtKB-SubCell"/>
</dbReference>
<evidence type="ECO:0000256" key="1">
    <source>
        <dbReference type="ARBA" id="ARBA00004613"/>
    </source>
</evidence>
<keyword evidence="9" id="KW-1185">Reference proteome</keyword>
<feature type="signal peptide" evidence="6">
    <location>
        <begin position="1"/>
        <end position="29"/>
    </location>
</feature>
<dbReference type="PROSITE" id="PS01208">
    <property type="entry name" value="VWFC_1"/>
    <property type="match status" value="2"/>
</dbReference>
<keyword evidence="4" id="KW-0677">Repeat</keyword>
<gene>
    <name evidence="10" type="primary">BMPER</name>
</gene>
<dbReference type="SMART" id="SM00215">
    <property type="entry name" value="VWC_out"/>
    <property type="match status" value="1"/>
</dbReference>
<dbReference type="SUPFAM" id="SSF57603">
    <property type="entry name" value="FnI-like domain"/>
    <property type="match status" value="3"/>
</dbReference>
<dbReference type="RefSeq" id="XP_032807761.1">
    <property type="nucleotide sequence ID" value="XM_032951870.1"/>
</dbReference>
<name>A0AAJ7SY24_PETMA</name>
<evidence type="ECO:0000256" key="3">
    <source>
        <dbReference type="ARBA" id="ARBA00022729"/>
    </source>
</evidence>
<feature type="domain" description="VWFC" evidence="7">
    <location>
        <begin position="379"/>
        <end position="441"/>
    </location>
</feature>